<dbReference type="PANTHER" id="PTHR38589">
    <property type="entry name" value="BLR0621 PROTEIN"/>
    <property type="match status" value="1"/>
</dbReference>
<evidence type="ECO:0000313" key="3">
    <source>
        <dbReference type="EMBL" id="PWR20518.1"/>
    </source>
</evidence>
<dbReference type="GO" id="GO:0008360">
    <property type="term" value="P:regulation of cell shape"/>
    <property type="evidence" value="ECO:0007669"/>
    <property type="project" value="UniProtKB-UniRule"/>
</dbReference>
<organism evidence="3 4">
    <name type="scientific">Zavarzinia compransoris</name>
    <dbReference type="NCBI Taxonomy" id="1264899"/>
    <lineage>
        <taxon>Bacteria</taxon>
        <taxon>Pseudomonadati</taxon>
        <taxon>Pseudomonadota</taxon>
        <taxon>Alphaproteobacteria</taxon>
        <taxon>Rhodospirillales</taxon>
        <taxon>Zavarziniaceae</taxon>
        <taxon>Zavarzinia</taxon>
    </lineage>
</organism>
<protein>
    <recommendedName>
        <fullName evidence="2">L,D-TPase catalytic domain-containing protein</fullName>
    </recommendedName>
</protein>
<dbReference type="GO" id="GO:0009252">
    <property type="term" value="P:peptidoglycan biosynthetic process"/>
    <property type="evidence" value="ECO:0007669"/>
    <property type="project" value="UniProtKB-KW"/>
</dbReference>
<keyword evidence="1" id="KW-0573">Peptidoglycan synthesis</keyword>
<feature type="active site" description="Proton donor/acceptor" evidence="1">
    <location>
        <position position="128"/>
    </location>
</feature>
<evidence type="ECO:0000313" key="4">
    <source>
        <dbReference type="Proteomes" id="UP000246077"/>
    </source>
</evidence>
<dbReference type="EMBL" id="QGLF01000003">
    <property type="protein sequence ID" value="PWR20518.1"/>
    <property type="molecule type" value="Genomic_DNA"/>
</dbReference>
<keyword evidence="1" id="KW-0133">Cell shape</keyword>
<sequence length="167" mass="18120">MDIEVFADGRVVHGGRTYAASLGRAGILRDKHEGDGATPAGRWPLRRVLYRADRLPAPPGPLPVQAIRPEDGWCDAPDHPAYNRLVAKPFAASHEDLWREDHLYDLVVVVGHNDDPPVPGRGSAIFMHLKRDDGGLTAGCVGLRQDDLVELLGRLSADSCLRVHAAG</sequence>
<name>A0A317E0D2_9PROT</name>
<proteinExistence type="predicted"/>
<dbReference type="GO" id="GO:0071555">
    <property type="term" value="P:cell wall organization"/>
    <property type="evidence" value="ECO:0007669"/>
    <property type="project" value="UniProtKB-UniRule"/>
</dbReference>
<dbReference type="RefSeq" id="WP_109921162.1">
    <property type="nucleotide sequence ID" value="NZ_QGLF01000003.1"/>
</dbReference>
<reference evidence="4" key="1">
    <citation type="submission" date="2018-05" db="EMBL/GenBank/DDBJ databases">
        <title>Zavarzinia sp. HR-AS.</title>
        <authorList>
            <person name="Lee Y."/>
            <person name="Jeon C.O."/>
        </authorList>
    </citation>
    <scope>NUCLEOTIDE SEQUENCE [LARGE SCALE GENOMIC DNA]</scope>
    <source>
        <strain evidence="4">DSM 1231</strain>
    </source>
</reference>
<keyword evidence="4" id="KW-1185">Reference proteome</keyword>
<comment type="pathway">
    <text evidence="1">Cell wall biogenesis; peptidoglycan biosynthesis.</text>
</comment>
<gene>
    <name evidence="3" type="ORF">DKG75_10950</name>
</gene>
<evidence type="ECO:0000259" key="2">
    <source>
        <dbReference type="PROSITE" id="PS52029"/>
    </source>
</evidence>
<keyword evidence="1" id="KW-0961">Cell wall biogenesis/degradation</keyword>
<dbReference type="AlphaFoldDB" id="A0A317E0D2"/>
<dbReference type="InterPro" id="IPR005490">
    <property type="entry name" value="LD_TPept_cat_dom"/>
</dbReference>
<accession>A0A317E0D2</accession>
<feature type="domain" description="L,D-TPase catalytic" evidence="2">
    <location>
        <begin position="1"/>
        <end position="164"/>
    </location>
</feature>
<dbReference type="GO" id="GO:0016740">
    <property type="term" value="F:transferase activity"/>
    <property type="evidence" value="ECO:0007669"/>
    <property type="project" value="InterPro"/>
</dbReference>
<dbReference type="PANTHER" id="PTHR38589:SF1">
    <property type="entry name" value="BLR0621 PROTEIN"/>
    <property type="match status" value="1"/>
</dbReference>
<comment type="caution">
    <text evidence="3">The sequence shown here is derived from an EMBL/GenBank/DDBJ whole genome shotgun (WGS) entry which is preliminary data.</text>
</comment>
<feature type="active site" description="Nucleophile" evidence="1">
    <location>
        <position position="140"/>
    </location>
</feature>
<dbReference type="Proteomes" id="UP000246077">
    <property type="component" value="Unassembled WGS sequence"/>
</dbReference>
<dbReference type="OrthoDB" id="9804204at2"/>
<dbReference type="Pfam" id="PF03734">
    <property type="entry name" value="YkuD"/>
    <property type="match status" value="1"/>
</dbReference>
<dbReference type="PROSITE" id="PS52029">
    <property type="entry name" value="LD_TPASE"/>
    <property type="match status" value="1"/>
</dbReference>
<evidence type="ECO:0000256" key="1">
    <source>
        <dbReference type="PROSITE-ProRule" id="PRU01373"/>
    </source>
</evidence>